<feature type="compositionally biased region" description="Polar residues" evidence="2">
    <location>
        <begin position="1377"/>
        <end position="1387"/>
    </location>
</feature>
<feature type="coiled-coil region" evidence="1">
    <location>
        <begin position="659"/>
        <end position="708"/>
    </location>
</feature>
<accession>A0AA90TXC0</accession>
<feature type="region of interest" description="Disordered" evidence="2">
    <location>
        <begin position="1306"/>
        <end position="1423"/>
    </location>
</feature>
<dbReference type="CDD" id="cd00085">
    <property type="entry name" value="HNHc"/>
    <property type="match status" value="1"/>
</dbReference>
<sequence length="1564" mass="182410">MYSEIESKDIIDSIRIEKSGEGLEGLESDPRSKKAFLALQSSLHRSLEELAVDLNTENTHFVLELIQNAEDNKYSDQVSPYIKFSIDEKIILIQNNEVGFDKENVEAICDVRRSTKEKKDGYIGEKGIGFKSVFKISDEPHIFSNGFRFKFKSKAEVNNLGFIVPYWLESIPQIISPECTNILLPIRDDAKEGLIQFNDIDAHLILFLKKLKRIELINKMDESHILISKVEKGNSIELKSSNDLYNYKVIRKTLKVPSNIQEEKRINVKKTEIILVFPVSMEEKPLIDNQKVFSYLPTNEYGFTFIIQADFLLTANRESIIKNTVWNEWIRDNIHEVFLDSINYFKSKENLRTTFYKYIPLKDDIHDDFFSQTVEDLYYSLKGYECILTESGSWAKPCDVLKIPNKLKELISNEDLKKIYGKEIVSSNISLNTSLAVELEINSFSQNDFLEILNEENFIETKDDSWLVSLYKYLSENIDDFEKLKKLSMFKLSDGTYSSSEDLTLFFYLNKEGIKYEFEEDLKNSIGILDSDLFKRIEQEKSIMDLFTELDVKNPDSYEIINNYILPLYKNDNWKDKSGGVLREHTKYIKDNINDYKSKTESLDYLKNTLLLKTVKTKEGVNYYSLPDKTYLPNIYSSKYDLNSLFLGIDELNENFVDSNYLQKELENYDNKIRDLNKKVEGRSKTWMKKHKKEVKAINTELIQLTKLKNKIISGWRSFFLEIGVNNSITVNELSSSHESKEIDAIFKRLDNYDYSDKKETVHILFNIFNNNWSKYKRFKFEKYSSSEYSSLFSRLRETAWIPTKNSTYLKPSEVFFDNVINKEIMGDKVDYLDSTISKSPNNEFLNDIGIILSPSVNVVIDKLINLSENKHQDKELINNFYSYLNKHYKEDPYLINRSFSENQIIFDPDSNKYFSLNDVFWSNYSDIFGDTKCYLQKNYSHFKSLFLEKLDIRTPSSEDYAKRLIQLSKEEVSNDNNSIIKYDRIVKKIYKILNDELNPEKNEIIISDADWWNEYDLENQYILWTNKNCFWKNDADVFINDDDTIFSLFEDKENLAFLKIPNDSYPKFQYFIKTFNIQYASKSVQTELLTVNGEKENNELTELLHKRIEHIKRYLYFEENDTYTNLTQNGVLSHIEEIKICDADNIVVKYVLSEEEVTTNAKKSLTHNEKIYLLNNSPDRNYLGVALSKIFGGLKGLDDFLILIFYQSDEEIEHLMATKGIGHIPIDGVDEEETLVDKMDANENSSIKDTDAEDSEVLEDNSRAVIDSEDLEVLEDNSRAVIDSEDLEVPEDNSRAVIDSEDFEVPEDNSRAVIDSEDFEVPEDNSRTVIDAEKSEVHSYDPNDKLKSKKTRKSNRKQKNRFRKELTGKTHKSSKSNHTANQSDITPNREDVSSDPSGDKAPKTNWNSERSKSLVEKPDRSKEVADWVKKQYGYHCQICLSKETPELLTHHKSYASYNINRKSIMEAHHLNPVGGQGHDHPGNYLSLCKYHHDLLHSLMLNLEDISESLKTISDKKIIWNKDECYHWKLISLPDPYKDNKETIRIVISPDHLNELKGYVKIIS</sequence>
<dbReference type="Gene3D" id="3.30.565.10">
    <property type="entry name" value="Histidine kinase-like ATPase, C-terminal domain"/>
    <property type="match status" value="1"/>
</dbReference>
<evidence type="ECO:0000313" key="4">
    <source>
        <dbReference type="EMBL" id="MDR6221650.1"/>
    </source>
</evidence>
<feature type="compositionally biased region" description="Basic and acidic residues" evidence="2">
    <location>
        <begin position="1325"/>
        <end position="1347"/>
    </location>
</feature>
<dbReference type="PANTHER" id="PTHR32387">
    <property type="entry name" value="WU:FJ29H11"/>
    <property type="match status" value="1"/>
</dbReference>
<protein>
    <recommendedName>
        <fullName evidence="3">Sacsin/Nov domain-containing protein</fullName>
    </recommendedName>
</protein>
<gene>
    <name evidence="4" type="ORF">J2750_000082</name>
</gene>
<dbReference type="Proteomes" id="UP001185015">
    <property type="component" value="Unassembled WGS sequence"/>
</dbReference>
<dbReference type="InterPro" id="IPR036890">
    <property type="entry name" value="HATPase_C_sf"/>
</dbReference>
<dbReference type="InterPro" id="IPR058210">
    <property type="entry name" value="SACS/Nov_dom"/>
</dbReference>
<dbReference type="NCBIfam" id="NF047352">
    <property type="entry name" value="P_loop_sacsin"/>
    <property type="match status" value="1"/>
</dbReference>
<feature type="domain" description="Sacsin/Nov" evidence="3">
    <location>
        <begin position="57"/>
        <end position="145"/>
    </location>
</feature>
<dbReference type="PANTHER" id="PTHR32387:SF0">
    <property type="entry name" value="PROTEIN NO VEIN"/>
    <property type="match status" value="1"/>
</dbReference>
<dbReference type="EMBL" id="JAVDQI010000001">
    <property type="protein sequence ID" value="MDR6221650.1"/>
    <property type="molecule type" value="Genomic_DNA"/>
</dbReference>
<feature type="compositionally biased region" description="Basic and acidic residues" evidence="2">
    <location>
        <begin position="1410"/>
        <end position="1423"/>
    </location>
</feature>
<dbReference type="SUPFAM" id="SSF55874">
    <property type="entry name" value="ATPase domain of HSP90 chaperone/DNA topoisomerase II/histidine kinase"/>
    <property type="match status" value="1"/>
</dbReference>
<keyword evidence="5" id="KW-1185">Reference proteome</keyword>
<dbReference type="RefSeq" id="WP_270096521.1">
    <property type="nucleotide sequence ID" value="NZ_JAQFFK010000003.1"/>
</dbReference>
<evidence type="ECO:0000259" key="3">
    <source>
        <dbReference type="Pfam" id="PF25794"/>
    </source>
</evidence>
<comment type="caution">
    <text evidence="4">The sequence shown here is derived from an EMBL/GenBank/DDBJ whole genome shotgun (WGS) entry which is preliminary data.</text>
</comment>
<evidence type="ECO:0000256" key="2">
    <source>
        <dbReference type="SAM" id="MobiDB-lite"/>
    </source>
</evidence>
<dbReference type="InterPro" id="IPR052957">
    <property type="entry name" value="Auxin_embryo_med"/>
</dbReference>
<dbReference type="InterPro" id="IPR003615">
    <property type="entry name" value="HNH_nuc"/>
</dbReference>
<proteinExistence type="predicted"/>
<evidence type="ECO:0000313" key="5">
    <source>
        <dbReference type="Proteomes" id="UP001185015"/>
    </source>
</evidence>
<reference evidence="4 5" key="1">
    <citation type="submission" date="2023-07" db="EMBL/GenBank/DDBJ databases">
        <title>Genomic Encyclopedia of Type Strains, Phase IV (KMG-IV): sequencing the most valuable type-strain genomes for metagenomic binning, comparative biology and taxonomic classification.</title>
        <authorList>
            <person name="Goeker M."/>
        </authorList>
    </citation>
    <scope>NUCLEOTIDE SEQUENCE [LARGE SCALE GENOMIC DNA]</scope>
    <source>
        <strain evidence="4 5">DSM 17273</strain>
    </source>
</reference>
<feature type="compositionally biased region" description="Basic and acidic residues" evidence="2">
    <location>
        <begin position="1388"/>
        <end position="1403"/>
    </location>
</feature>
<dbReference type="Pfam" id="PF25794">
    <property type="entry name" value="SACS"/>
    <property type="match status" value="1"/>
</dbReference>
<keyword evidence="1" id="KW-0175">Coiled coil</keyword>
<organism evidence="4 5">
    <name type="scientific">Methanococcoides alaskense</name>
    <dbReference type="NCBI Taxonomy" id="325778"/>
    <lineage>
        <taxon>Archaea</taxon>
        <taxon>Methanobacteriati</taxon>
        <taxon>Methanobacteriota</taxon>
        <taxon>Stenosarchaea group</taxon>
        <taxon>Methanomicrobia</taxon>
        <taxon>Methanosarcinales</taxon>
        <taxon>Methanosarcinaceae</taxon>
        <taxon>Methanococcoides</taxon>
    </lineage>
</organism>
<evidence type="ECO:0000256" key="1">
    <source>
        <dbReference type="SAM" id="Coils"/>
    </source>
</evidence>
<name>A0AA90TXC0_9EURY</name>
<feature type="compositionally biased region" description="Basic residues" evidence="2">
    <location>
        <begin position="1348"/>
        <end position="1363"/>
    </location>
</feature>